<dbReference type="KEGG" id="ftj:FTUN_8011"/>
<proteinExistence type="predicted"/>
<keyword evidence="3" id="KW-1185">Reference proteome</keyword>
<sequence>MSARRSERFLTPHGHASTPDTGLKAYPVTRRPDFLAHSTGREAHVAAVNPVRGRKLWVLFDRIDWSAPPGAPLPVL</sequence>
<protein>
    <submittedName>
        <fullName evidence="2">Retron-type RNA-directed DNA polymerase</fullName>
        <ecNumber evidence="2">2.7.7.49</ecNumber>
    </submittedName>
</protein>
<evidence type="ECO:0000256" key="1">
    <source>
        <dbReference type="SAM" id="MobiDB-lite"/>
    </source>
</evidence>
<keyword evidence="2" id="KW-0808">Transferase</keyword>
<gene>
    <name evidence="2" type="ORF">FTUN_8011</name>
</gene>
<keyword evidence="2" id="KW-0695">RNA-directed DNA polymerase</keyword>
<name>A0A6M5Z4G1_9BACT</name>
<dbReference type="Proteomes" id="UP000503447">
    <property type="component" value="Chromosome"/>
</dbReference>
<evidence type="ECO:0000313" key="3">
    <source>
        <dbReference type="Proteomes" id="UP000503447"/>
    </source>
</evidence>
<evidence type="ECO:0000313" key="2">
    <source>
        <dbReference type="EMBL" id="QJX00382.1"/>
    </source>
</evidence>
<dbReference type="GO" id="GO:0003964">
    <property type="term" value="F:RNA-directed DNA polymerase activity"/>
    <property type="evidence" value="ECO:0007669"/>
    <property type="project" value="UniProtKB-KW"/>
</dbReference>
<keyword evidence="2" id="KW-0548">Nucleotidyltransferase</keyword>
<accession>A0A6M5Z4G1</accession>
<feature type="compositionally biased region" description="Basic and acidic residues" evidence="1">
    <location>
        <begin position="1"/>
        <end position="10"/>
    </location>
</feature>
<dbReference type="EC" id="2.7.7.49" evidence="2"/>
<reference evidence="3" key="1">
    <citation type="submission" date="2020-05" db="EMBL/GenBank/DDBJ databases">
        <title>Frigoriglobus tundricola gen. nov., sp. nov., a psychrotolerant cellulolytic planctomycete of the family Gemmataceae with two divergent copies of 16S rRNA gene.</title>
        <authorList>
            <person name="Kulichevskaya I.S."/>
            <person name="Ivanova A.A."/>
            <person name="Naumoff D.G."/>
            <person name="Beletsky A.V."/>
            <person name="Rijpstra W.I.C."/>
            <person name="Sinninghe Damste J.S."/>
            <person name="Mardanov A.V."/>
            <person name="Ravin N.V."/>
            <person name="Dedysh S.N."/>
        </authorList>
    </citation>
    <scope>NUCLEOTIDE SEQUENCE [LARGE SCALE GENOMIC DNA]</scope>
    <source>
        <strain evidence="3">PL17</strain>
    </source>
</reference>
<organism evidence="2 3">
    <name type="scientific">Frigoriglobus tundricola</name>
    <dbReference type="NCBI Taxonomy" id="2774151"/>
    <lineage>
        <taxon>Bacteria</taxon>
        <taxon>Pseudomonadati</taxon>
        <taxon>Planctomycetota</taxon>
        <taxon>Planctomycetia</taxon>
        <taxon>Gemmatales</taxon>
        <taxon>Gemmataceae</taxon>
        <taxon>Frigoriglobus</taxon>
    </lineage>
</organism>
<dbReference type="AlphaFoldDB" id="A0A6M5Z4G1"/>
<dbReference type="EMBL" id="CP053452">
    <property type="protein sequence ID" value="QJX00382.1"/>
    <property type="molecule type" value="Genomic_DNA"/>
</dbReference>
<feature type="region of interest" description="Disordered" evidence="1">
    <location>
        <begin position="1"/>
        <end position="25"/>
    </location>
</feature>